<evidence type="ECO:0000256" key="5">
    <source>
        <dbReference type="ARBA" id="ARBA00022989"/>
    </source>
</evidence>
<evidence type="ECO:0000313" key="12">
    <source>
        <dbReference type="Proteomes" id="UP000261166"/>
    </source>
</evidence>
<dbReference type="GO" id="GO:0042121">
    <property type="term" value="P:alginic acid biosynthetic process"/>
    <property type="evidence" value="ECO:0007669"/>
    <property type="project" value="InterPro"/>
</dbReference>
<keyword evidence="7" id="KW-0808">Transferase</keyword>
<dbReference type="EMBL" id="QVLV01000017">
    <property type="protein sequence ID" value="RGE57150.1"/>
    <property type="molecule type" value="Genomic_DNA"/>
</dbReference>
<evidence type="ECO:0000256" key="6">
    <source>
        <dbReference type="ARBA" id="ARBA00023136"/>
    </source>
</evidence>
<evidence type="ECO:0000256" key="3">
    <source>
        <dbReference type="ARBA" id="ARBA00022475"/>
    </source>
</evidence>
<dbReference type="AlphaFoldDB" id="A0A3E3IZ85"/>
<comment type="subcellular location">
    <subcellularLocation>
        <location evidence="1">Cell membrane</location>
        <topology evidence="1">Multi-pass membrane protein</topology>
    </subcellularLocation>
</comment>
<feature type="transmembrane region" description="Helical" evidence="8">
    <location>
        <begin position="7"/>
        <end position="26"/>
    </location>
</feature>
<accession>A0A3E3IZ85</accession>
<dbReference type="PIRSF" id="PIRSF016636">
    <property type="entry name" value="AlgI_DltB"/>
    <property type="match status" value="1"/>
</dbReference>
<feature type="transmembrane region" description="Helical" evidence="8">
    <location>
        <begin position="200"/>
        <end position="218"/>
    </location>
</feature>
<feature type="transmembrane region" description="Helical" evidence="8">
    <location>
        <begin position="84"/>
        <end position="107"/>
    </location>
</feature>
<dbReference type="InterPro" id="IPR024194">
    <property type="entry name" value="Ac/AlaTfrase_AlgI/DltB"/>
</dbReference>
<feature type="transmembrane region" description="Helical" evidence="8">
    <location>
        <begin position="127"/>
        <end position="148"/>
    </location>
</feature>
<comment type="caution">
    <text evidence="10">The sequence shown here is derived from an EMBL/GenBank/DDBJ whole genome shotgun (WGS) entry which is preliminary data.</text>
</comment>
<reference evidence="10 12" key="1">
    <citation type="submission" date="2018-08" db="EMBL/GenBank/DDBJ databases">
        <title>A genome reference for cultivated species of the human gut microbiota.</title>
        <authorList>
            <person name="Zou Y."/>
            <person name="Xue W."/>
            <person name="Luo G."/>
        </authorList>
    </citation>
    <scope>NUCLEOTIDE SEQUENCE [LARGE SCALE GENOMIC DNA]</scope>
    <source>
        <strain evidence="10 12">AF26-4BH</strain>
        <strain evidence="9">TF05-5AC</strain>
    </source>
</reference>
<feature type="transmembrane region" description="Helical" evidence="8">
    <location>
        <begin position="379"/>
        <end position="396"/>
    </location>
</feature>
<dbReference type="Proteomes" id="UP000260812">
    <property type="component" value="Unassembled WGS sequence"/>
</dbReference>
<proteinExistence type="inferred from homology"/>
<dbReference type="GO" id="GO:0016746">
    <property type="term" value="F:acyltransferase activity"/>
    <property type="evidence" value="ECO:0007669"/>
    <property type="project" value="UniProtKB-KW"/>
</dbReference>
<keyword evidence="6 7" id="KW-0472">Membrane</keyword>
<dbReference type="PANTHER" id="PTHR13285">
    <property type="entry name" value="ACYLTRANSFERASE"/>
    <property type="match status" value="1"/>
</dbReference>
<evidence type="ECO:0000313" key="9">
    <source>
        <dbReference type="EMBL" id="RGE57150.1"/>
    </source>
</evidence>
<dbReference type="EMBL" id="QVLU01000007">
    <property type="protein sequence ID" value="RGE72151.1"/>
    <property type="molecule type" value="Genomic_DNA"/>
</dbReference>
<gene>
    <name evidence="10" type="ORF">DWY69_09620</name>
    <name evidence="9" type="ORF">DXC51_20165</name>
</gene>
<keyword evidence="5 8" id="KW-1133">Transmembrane helix</keyword>
<keyword evidence="7" id="KW-0012">Acyltransferase</keyword>
<evidence type="ECO:0000256" key="1">
    <source>
        <dbReference type="ARBA" id="ARBA00004651"/>
    </source>
</evidence>
<feature type="transmembrane region" description="Helical" evidence="8">
    <location>
        <begin position="46"/>
        <end position="64"/>
    </location>
</feature>
<evidence type="ECO:0000256" key="8">
    <source>
        <dbReference type="SAM" id="Phobius"/>
    </source>
</evidence>
<dbReference type="InterPro" id="IPR028362">
    <property type="entry name" value="AlgI"/>
</dbReference>
<dbReference type="InterPro" id="IPR004299">
    <property type="entry name" value="MBOAT_fam"/>
</dbReference>
<dbReference type="Proteomes" id="UP000261166">
    <property type="component" value="Unassembled WGS sequence"/>
</dbReference>
<keyword evidence="11" id="KW-1185">Reference proteome</keyword>
<dbReference type="PIRSF" id="PIRSF500217">
    <property type="entry name" value="AlgI"/>
    <property type="match status" value="1"/>
</dbReference>
<feature type="transmembrane region" description="Helical" evidence="8">
    <location>
        <begin position="425"/>
        <end position="448"/>
    </location>
</feature>
<sequence length="502" mass="59093">MLFNSINFLIFFPIVVLIYFVFPCKWRHIWLLLTSYYFYMCWNPEYVVLLIISTIITYMCGYLLERMSQNINIGLERRKRLMKLILASSFIINIGTLIYFKYTGFFIDTLNTLLNKIHFSKIPSFDILLPVGISFYIFQALGYTMDVYRGKVKSEKNVLKYALFVSFFPQLVAGPIERTGNLLNQIREEAGHKLWDYRRITSGLTIMLWGFFVKVVIADRAAVLVDNVFTNYEQYQMAGLSMGAVAFAVQIYCDFAGYSMIAIGAAKVLGFKLMENFNTPYFARSVVEFWRRWHISLSTWFRDYLYIPLGGSRCSKWKHYRNIIITFGVSGLWHGADWSYVVWGLLHGLYQIAEKEIAPLVNKINVICKTKTTSFGYKLFKVFITFSLVDIAWIFFRADSVHQAFHYIERMFRYRDWWSFFDQSLYKMGLGVQQIHILLMGSVILFLVDLVRYKKGEDISVFLDRQWIVFRWGVLISLFFICIIFGYYGPGFDSAQFIYFQF</sequence>
<protein>
    <submittedName>
        <fullName evidence="10">MBOAT family protein</fullName>
    </submittedName>
</protein>
<dbReference type="PANTHER" id="PTHR13285:SF18">
    <property type="entry name" value="PROTEIN-CYSTEINE N-PALMITOYLTRANSFERASE RASP"/>
    <property type="match status" value="1"/>
</dbReference>
<dbReference type="Pfam" id="PF03062">
    <property type="entry name" value="MBOAT"/>
    <property type="match status" value="1"/>
</dbReference>
<name>A0A3E3IZ85_9FIRM</name>
<comment type="similarity">
    <text evidence="2 7">Belongs to the membrane-bound acyltransferase family.</text>
</comment>
<evidence type="ECO:0000313" key="10">
    <source>
        <dbReference type="EMBL" id="RGE72151.1"/>
    </source>
</evidence>
<keyword evidence="3 7" id="KW-1003">Cell membrane</keyword>
<evidence type="ECO:0000256" key="7">
    <source>
        <dbReference type="PIRNR" id="PIRNR016636"/>
    </source>
</evidence>
<organism evidence="10 12">
    <name type="scientific">Eisenbergiella massiliensis</name>
    <dbReference type="NCBI Taxonomy" id="1720294"/>
    <lineage>
        <taxon>Bacteria</taxon>
        <taxon>Bacillati</taxon>
        <taxon>Bacillota</taxon>
        <taxon>Clostridia</taxon>
        <taxon>Lachnospirales</taxon>
        <taxon>Lachnospiraceae</taxon>
        <taxon>Eisenbergiella</taxon>
    </lineage>
</organism>
<evidence type="ECO:0000256" key="4">
    <source>
        <dbReference type="ARBA" id="ARBA00022692"/>
    </source>
</evidence>
<feature type="transmembrane region" description="Helical" evidence="8">
    <location>
        <begin position="469"/>
        <end position="488"/>
    </location>
</feature>
<dbReference type="OrthoDB" id="9805788at2"/>
<dbReference type="GO" id="GO:0005886">
    <property type="term" value="C:plasma membrane"/>
    <property type="evidence" value="ECO:0007669"/>
    <property type="project" value="UniProtKB-SubCell"/>
</dbReference>
<keyword evidence="4 8" id="KW-0812">Transmembrane</keyword>
<evidence type="ECO:0000256" key="2">
    <source>
        <dbReference type="ARBA" id="ARBA00010323"/>
    </source>
</evidence>
<evidence type="ECO:0000313" key="11">
    <source>
        <dbReference type="Proteomes" id="UP000260812"/>
    </source>
</evidence>
<dbReference type="InterPro" id="IPR051085">
    <property type="entry name" value="MB_O-acyltransferase"/>
</dbReference>
<feature type="transmembrane region" description="Helical" evidence="8">
    <location>
        <begin position="238"/>
        <end position="266"/>
    </location>
</feature>